<dbReference type="AlphaFoldDB" id="A0AAD7URF0"/>
<dbReference type="Pfam" id="PF03178">
    <property type="entry name" value="CPSF_A"/>
    <property type="match status" value="1"/>
</dbReference>
<dbReference type="Proteomes" id="UP001230188">
    <property type="component" value="Unassembled WGS sequence"/>
</dbReference>
<protein>
    <recommendedName>
        <fullName evidence="8">DNA damage-binding protein 1</fullName>
    </recommendedName>
</protein>
<dbReference type="Gene3D" id="2.130.10.10">
    <property type="entry name" value="YVTN repeat-like/Quinoprotein amine dehydrogenase"/>
    <property type="match status" value="3"/>
</dbReference>
<keyword evidence="7" id="KW-1185">Reference proteome</keyword>
<proteinExistence type="predicted"/>
<evidence type="ECO:0000313" key="7">
    <source>
        <dbReference type="Proteomes" id="UP001230188"/>
    </source>
</evidence>
<gene>
    <name evidence="6" type="ORF">CTAYLR_001177</name>
</gene>
<evidence type="ECO:0000256" key="2">
    <source>
        <dbReference type="ARBA" id="ARBA00023242"/>
    </source>
</evidence>
<evidence type="ECO:0000259" key="5">
    <source>
        <dbReference type="Pfam" id="PF10433"/>
    </source>
</evidence>
<evidence type="ECO:0008006" key="8">
    <source>
        <dbReference type="Google" id="ProtNLM"/>
    </source>
</evidence>
<feature type="domain" description="RSE1/DDB1/CPSF1 first beta-propeller" evidence="5">
    <location>
        <begin position="27"/>
        <end position="326"/>
    </location>
</feature>
<dbReference type="GO" id="GO:0003676">
    <property type="term" value="F:nucleic acid binding"/>
    <property type="evidence" value="ECO:0007669"/>
    <property type="project" value="InterPro"/>
</dbReference>
<dbReference type="EMBL" id="JAQMWT010000009">
    <property type="protein sequence ID" value="KAJ8614240.1"/>
    <property type="molecule type" value="Genomic_DNA"/>
</dbReference>
<dbReference type="InterPro" id="IPR050358">
    <property type="entry name" value="RSE1/DDB1/CFT1"/>
</dbReference>
<dbReference type="InterPro" id="IPR015943">
    <property type="entry name" value="WD40/YVTN_repeat-like_dom_sf"/>
</dbReference>
<dbReference type="InterPro" id="IPR004871">
    <property type="entry name" value="RSE1/DDB1/CPSF1_C"/>
</dbReference>
<organism evidence="6 7">
    <name type="scientific">Chrysophaeum taylorii</name>
    <dbReference type="NCBI Taxonomy" id="2483200"/>
    <lineage>
        <taxon>Eukaryota</taxon>
        <taxon>Sar</taxon>
        <taxon>Stramenopiles</taxon>
        <taxon>Ochrophyta</taxon>
        <taxon>Pelagophyceae</taxon>
        <taxon>Pelagomonadales</taxon>
        <taxon>Pelagomonadaceae</taxon>
        <taxon>Chrysophaeum</taxon>
    </lineage>
</organism>
<feature type="compositionally biased region" description="Low complexity" evidence="3">
    <location>
        <begin position="540"/>
        <end position="556"/>
    </location>
</feature>
<name>A0AAD7URF0_9STRA</name>
<sequence>MVLHHHRYVATAKAATAVTHCGVVGRRLVVAKGTTLEAYRRAAADDGLELVVASRVCGRIAALLVFRSEEDEGSTERAVVVTEQRRACVMSSELETLSSTDLSEFPGGPRTLEAGKIVAAVDRNVFACHVYDGLLKCVGLGPDGSFRGGKPSCARLTELRVIDLCFSRSRTLLCALHDDGGGRRHVSSYEVGSNETRPGPWVVRDVDPTARFVVAPGDNLLLVIGERELGLVDLSANPQPRLSRVAIAANVAPLAARAVLDDARRWVVGDEAGNLYCAMIVAPRKPRLQVLGKSARPSCLAYLGDARVFVGSAFVDSKVATLGPEGITAEKVVIPNLGPILDACVVQPSASRRGAIIAACHGGLRVLREGVQIEPRVWVPAASAPRGLWEIGNNGVILVTYAIPTSALFSTANDELERVPVCPEGLRTDERTVFCGAMKKDWVVQVTPNGVASFSFSNKGSSWWACRATLAACDASRLIVALCDKTLRVLEVPTLTTVIATRHGIEPSCLAARRGAIAWADWSTYSAVYHLRGDLTNSPTTTTTTTRYRSSSSSSSTRDDDDDDDDDAVTSIAFLRDNVLVVGSLSGVHAVDVDGGEVLLSIPLGRAPARVWALKDDEVLCAGDRAVIVSSTNNTAAAALACAAVHLEKEPPDFLWAWCCAVPLGDGRLAISGRDRVALCSASSRGMRASPAIPGGGDDQPRCVCHSAAAGVLAVGTAADLNHATKGGVSSFLSDVEPYDRVSSFDLDDFEEPLCCRVMDNNSDSDSVSSSKKTTDVEGFLASLRVPRRRPRSRVVFGTSVQSPGEFEPSAGRVLVFSVSRDMATLEEAIEARGAVYDACPVGPYIAAAVNHAVVLYDHKGRQISCFEGFVVALGLASPAPNRLFVGDLMRSVALLQVEVESSPRILEVARDYAANWISAIAALTDDDSSVLCAEASHNLVALRKNEDSRSLRLHLGQDRLRPSGRF</sequence>
<dbReference type="GO" id="GO:0005634">
    <property type="term" value="C:nucleus"/>
    <property type="evidence" value="ECO:0007669"/>
    <property type="project" value="UniProtKB-SubCell"/>
</dbReference>
<dbReference type="SUPFAM" id="SSF101908">
    <property type="entry name" value="Putative isomerase YbhE"/>
    <property type="match status" value="1"/>
</dbReference>
<dbReference type="PANTHER" id="PTHR10644">
    <property type="entry name" value="DNA REPAIR/RNA PROCESSING CPSF FAMILY"/>
    <property type="match status" value="1"/>
</dbReference>
<dbReference type="Pfam" id="PF10433">
    <property type="entry name" value="Beta-prop_RSE1_1st"/>
    <property type="match status" value="1"/>
</dbReference>
<comment type="caution">
    <text evidence="6">The sequence shown here is derived from an EMBL/GenBank/DDBJ whole genome shotgun (WGS) entry which is preliminary data.</text>
</comment>
<dbReference type="SUPFAM" id="SSF69322">
    <property type="entry name" value="Tricorn protease domain 2"/>
    <property type="match status" value="1"/>
</dbReference>
<evidence type="ECO:0000259" key="4">
    <source>
        <dbReference type="Pfam" id="PF03178"/>
    </source>
</evidence>
<feature type="region of interest" description="Disordered" evidence="3">
    <location>
        <begin position="540"/>
        <end position="564"/>
    </location>
</feature>
<dbReference type="InterPro" id="IPR018846">
    <property type="entry name" value="Beta-prop_RSE1/DDB1/CPSF1_1st"/>
</dbReference>
<evidence type="ECO:0000256" key="3">
    <source>
        <dbReference type="SAM" id="MobiDB-lite"/>
    </source>
</evidence>
<evidence type="ECO:0000256" key="1">
    <source>
        <dbReference type="ARBA" id="ARBA00004123"/>
    </source>
</evidence>
<reference evidence="6" key="1">
    <citation type="submission" date="2023-01" db="EMBL/GenBank/DDBJ databases">
        <title>Metagenome sequencing of chrysophaentin producing Chrysophaeum taylorii.</title>
        <authorList>
            <person name="Davison J."/>
            <person name="Bewley C."/>
        </authorList>
    </citation>
    <scope>NUCLEOTIDE SEQUENCE</scope>
    <source>
        <strain evidence="6">NIES-1699</strain>
    </source>
</reference>
<feature type="domain" description="RSE1/DDB1/CPSF1 C-terminal" evidence="4">
    <location>
        <begin position="737"/>
        <end position="949"/>
    </location>
</feature>
<evidence type="ECO:0000313" key="6">
    <source>
        <dbReference type="EMBL" id="KAJ8614240.1"/>
    </source>
</evidence>
<accession>A0AAD7URF0</accession>
<comment type="subcellular location">
    <subcellularLocation>
        <location evidence="1">Nucleus</location>
    </subcellularLocation>
</comment>
<keyword evidence="2" id="KW-0539">Nucleus</keyword>